<sequence length="270" mass="28339">MDKKSIETGLSKDQLSAVADLAKTNTYANQSKWQTLRELPREEKFPYFIQHFLLGTVAIIAAVAIVIGMTVFYLTRPPATKLYVATFGLADQSQKLSDLQGDFAAAHPEEDPRVFAIDATFVLTSTASPSASASDDASASASSSSSAGTGSAMLGGAYLDDSAKLAAMMASGEINTVIATRALFGEMVQRNNINDASAVLDASRLAALGDAVVYADDLDASAAHTAVGLDLGRSRTWKAKGLPDGAILGFGNVSAGTQWPLAFVDFLQFQ</sequence>
<feature type="region of interest" description="Disordered" evidence="1">
    <location>
        <begin position="129"/>
        <end position="149"/>
    </location>
</feature>
<gene>
    <name evidence="3" type="ORF">G1C96_1767</name>
</gene>
<organism evidence="3 4">
    <name type="scientific">Bifidobacterium moraviense</name>
    <dbReference type="NCBI Taxonomy" id="2675323"/>
    <lineage>
        <taxon>Bacteria</taxon>
        <taxon>Bacillati</taxon>
        <taxon>Actinomycetota</taxon>
        <taxon>Actinomycetes</taxon>
        <taxon>Bifidobacteriales</taxon>
        <taxon>Bifidobacteriaceae</taxon>
        <taxon>Bifidobacterium</taxon>
    </lineage>
</organism>
<evidence type="ECO:0000313" key="4">
    <source>
        <dbReference type="Proteomes" id="UP000588277"/>
    </source>
</evidence>
<keyword evidence="4" id="KW-1185">Reference proteome</keyword>
<feature type="transmembrane region" description="Helical" evidence="2">
    <location>
        <begin position="48"/>
        <end position="74"/>
    </location>
</feature>
<evidence type="ECO:0000313" key="3">
    <source>
        <dbReference type="EMBL" id="NMN01182.1"/>
    </source>
</evidence>
<keyword evidence="2" id="KW-0472">Membrane</keyword>
<protein>
    <submittedName>
        <fullName evidence="3">Uncharacterized protein</fullName>
    </submittedName>
</protein>
<dbReference type="Proteomes" id="UP000588277">
    <property type="component" value="Unassembled WGS sequence"/>
</dbReference>
<dbReference type="AlphaFoldDB" id="A0A7Y0F372"/>
<name>A0A7Y0F372_9BIFI</name>
<reference evidence="3 4" key="1">
    <citation type="submission" date="2020-02" db="EMBL/GenBank/DDBJ databases">
        <title>Characterization of phylogenetic diversity of novel bifidobacterial species isolated in Czech ZOOs.</title>
        <authorList>
            <person name="Lugli G.A."/>
            <person name="Vera N.B."/>
            <person name="Ventura M."/>
        </authorList>
    </citation>
    <scope>NUCLEOTIDE SEQUENCE [LARGE SCALE GENOMIC DNA]</scope>
    <source>
        <strain evidence="3 4">DSM 109958</strain>
    </source>
</reference>
<accession>A0A7Y0F372</accession>
<proteinExistence type="predicted"/>
<comment type="caution">
    <text evidence="3">The sequence shown here is derived from an EMBL/GenBank/DDBJ whole genome shotgun (WGS) entry which is preliminary data.</text>
</comment>
<dbReference type="RefSeq" id="WP_169276263.1">
    <property type="nucleotide sequence ID" value="NZ_JAAIIH010000018.1"/>
</dbReference>
<keyword evidence="2" id="KW-0812">Transmembrane</keyword>
<evidence type="ECO:0000256" key="2">
    <source>
        <dbReference type="SAM" id="Phobius"/>
    </source>
</evidence>
<keyword evidence="2" id="KW-1133">Transmembrane helix</keyword>
<dbReference type="EMBL" id="JAAIIH010000018">
    <property type="protein sequence ID" value="NMN01182.1"/>
    <property type="molecule type" value="Genomic_DNA"/>
</dbReference>
<evidence type="ECO:0000256" key="1">
    <source>
        <dbReference type="SAM" id="MobiDB-lite"/>
    </source>
</evidence>